<keyword evidence="3" id="KW-1185">Reference proteome</keyword>
<dbReference type="Proteomes" id="UP000250266">
    <property type="component" value="Unassembled WGS sequence"/>
</dbReference>
<gene>
    <name evidence="2" type="ORF">K432DRAFT_378093</name>
</gene>
<name>A0A8E2EK39_9PEZI</name>
<sequence>MSNPRTPDHRHSASNRGTAALVMTPFASSQLLRSLQTRQNAFEGLYGRTTSESESRFARLEARINDLEASENRLERLEARIRDLQVQVADLLSSYKDA</sequence>
<keyword evidence="1" id="KW-0175">Coiled coil</keyword>
<dbReference type="EMBL" id="KV744827">
    <property type="protein sequence ID" value="OCK84943.1"/>
    <property type="molecule type" value="Genomic_DNA"/>
</dbReference>
<organism evidence="2 3">
    <name type="scientific">Lepidopterella palustris CBS 459.81</name>
    <dbReference type="NCBI Taxonomy" id="1314670"/>
    <lineage>
        <taxon>Eukaryota</taxon>
        <taxon>Fungi</taxon>
        <taxon>Dikarya</taxon>
        <taxon>Ascomycota</taxon>
        <taxon>Pezizomycotina</taxon>
        <taxon>Dothideomycetes</taxon>
        <taxon>Pleosporomycetidae</taxon>
        <taxon>Mytilinidiales</taxon>
        <taxon>Argynnaceae</taxon>
        <taxon>Lepidopterella</taxon>
    </lineage>
</organism>
<evidence type="ECO:0000313" key="2">
    <source>
        <dbReference type="EMBL" id="OCK84943.1"/>
    </source>
</evidence>
<evidence type="ECO:0000256" key="1">
    <source>
        <dbReference type="SAM" id="Coils"/>
    </source>
</evidence>
<proteinExistence type="predicted"/>
<protein>
    <submittedName>
        <fullName evidence="2">Uncharacterized protein</fullName>
    </submittedName>
</protein>
<accession>A0A8E2EK39</accession>
<dbReference type="AlphaFoldDB" id="A0A8E2EK39"/>
<evidence type="ECO:0000313" key="3">
    <source>
        <dbReference type="Proteomes" id="UP000250266"/>
    </source>
</evidence>
<feature type="coiled-coil region" evidence="1">
    <location>
        <begin position="50"/>
        <end position="94"/>
    </location>
</feature>
<reference evidence="2 3" key="1">
    <citation type="journal article" date="2016" name="Nat. Commun.">
        <title>Ectomycorrhizal ecology is imprinted in the genome of the dominant symbiotic fungus Cenococcum geophilum.</title>
        <authorList>
            <consortium name="DOE Joint Genome Institute"/>
            <person name="Peter M."/>
            <person name="Kohler A."/>
            <person name="Ohm R.A."/>
            <person name="Kuo A."/>
            <person name="Krutzmann J."/>
            <person name="Morin E."/>
            <person name="Arend M."/>
            <person name="Barry K.W."/>
            <person name="Binder M."/>
            <person name="Choi C."/>
            <person name="Clum A."/>
            <person name="Copeland A."/>
            <person name="Grisel N."/>
            <person name="Haridas S."/>
            <person name="Kipfer T."/>
            <person name="LaButti K."/>
            <person name="Lindquist E."/>
            <person name="Lipzen A."/>
            <person name="Maire R."/>
            <person name="Meier B."/>
            <person name="Mihaltcheva S."/>
            <person name="Molinier V."/>
            <person name="Murat C."/>
            <person name="Poggeler S."/>
            <person name="Quandt C.A."/>
            <person name="Sperisen C."/>
            <person name="Tritt A."/>
            <person name="Tisserant E."/>
            <person name="Crous P.W."/>
            <person name="Henrissat B."/>
            <person name="Nehls U."/>
            <person name="Egli S."/>
            <person name="Spatafora J.W."/>
            <person name="Grigoriev I.V."/>
            <person name="Martin F.M."/>
        </authorList>
    </citation>
    <scope>NUCLEOTIDE SEQUENCE [LARGE SCALE GENOMIC DNA]</scope>
    <source>
        <strain evidence="2 3">CBS 459.81</strain>
    </source>
</reference>